<name>A0A9X7UYB4_9GAMM</name>
<keyword evidence="2" id="KW-1185">Reference proteome</keyword>
<proteinExistence type="predicted"/>
<dbReference type="RefSeq" id="WP_228345891.1">
    <property type="nucleotide sequence ID" value="NZ_CP046056.1"/>
</dbReference>
<organism evidence="1 2">
    <name type="scientific">Venatoribacter cucullus</name>
    <dbReference type="NCBI Taxonomy" id="2661630"/>
    <lineage>
        <taxon>Bacteria</taxon>
        <taxon>Pseudomonadati</taxon>
        <taxon>Pseudomonadota</taxon>
        <taxon>Gammaproteobacteria</taxon>
        <taxon>Oceanospirillales</taxon>
        <taxon>Oceanospirillaceae</taxon>
        <taxon>Venatoribacter</taxon>
    </lineage>
</organism>
<evidence type="ECO:0000313" key="1">
    <source>
        <dbReference type="EMBL" id="QQD23366.1"/>
    </source>
</evidence>
<accession>A0A9X7UYB4</accession>
<sequence>MAEQQLKQQLQQLHATLAEHPQLDSESQALLQRIAADIDELQPDQQTDLSERVQEQAVRFEQEHPTLAGVLRQIVDTLGRIGV</sequence>
<dbReference type="KEGG" id="vcw:GJQ55_02225"/>
<dbReference type="InterPro" id="IPR025516">
    <property type="entry name" value="DUF4404"/>
</dbReference>
<dbReference type="AlphaFoldDB" id="A0A9X7UYB4"/>
<dbReference type="Pfam" id="PF14357">
    <property type="entry name" value="DUF4404"/>
    <property type="match status" value="1"/>
</dbReference>
<dbReference type="EMBL" id="CP046056">
    <property type="protein sequence ID" value="QQD23366.1"/>
    <property type="molecule type" value="Genomic_DNA"/>
</dbReference>
<reference evidence="1 2" key="1">
    <citation type="submission" date="2019-11" db="EMBL/GenBank/DDBJ databases">
        <title>Venatorbacter sp. nov. a predator of Campylobacter and other Gram-negative bacteria.</title>
        <authorList>
            <person name="Saeedi A."/>
            <person name="Cummings N.J."/>
            <person name="Connerton I.F."/>
            <person name="Connerton P.L."/>
        </authorList>
    </citation>
    <scope>NUCLEOTIDE SEQUENCE [LARGE SCALE GENOMIC DNA]</scope>
    <source>
        <strain evidence="1">XL5</strain>
    </source>
</reference>
<protein>
    <submittedName>
        <fullName evidence="1">DUF4404 family protein</fullName>
    </submittedName>
</protein>
<evidence type="ECO:0000313" key="2">
    <source>
        <dbReference type="Proteomes" id="UP000596074"/>
    </source>
</evidence>
<gene>
    <name evidence="1" type="ORF">GJQ55_02225</name>
</gene>
<dbReference type="Proteomes" id="UP000596074">
    <property type="component" value="Chromosome"/>
</dbReference>